<dbReference type="InterPro" id="IPR001748">
    <property type="entry name" value="BUD31"/>
</dbReference>
<evidence type="ECO:0000256" key="3">
    <source>
        <dbReference type="ARBA" id="ARBA00023242"/>
    </source>
</evidence>
<dbReference type="PROSITE" id="PS00998">
    <property type="entry name" value="G10_2"/>
    <property type="match status" value="1"/>
</dbReference>
<dbReference type="PROSITE" id="PS00997">
    <property type="entry name" value="G10_1"/>
    <property type="match status" value="1"/>
</dbReference>
<comment type="subcellular location">
    <subcellularLocation>
        <location evidence="1">Nucleus</location>
    </subcellularLocation>
</comment>
<dbReference type="PANTHER" id="PTHR19411:SF0">
    <property type="entry name" value="PROTEIN BUD31 HOMOLOG"/>
    <property type="match status" value="1"/>
</dbReference>
<sequence>MSNTLIVFALEVGDVVHITTKPTVLCSESRLPLNPTSSLSYIMPKIRRGTKPPPEGWELIEPTLVELGQKMRQAENEPSEAKRKVETSWPIMRLHHQRTRYIYDIYYRRKAISRDLYNYCIKEGHADAALIAKWRKPGYEKLCCLRCMQPKDTNFGTTCICRVPKQQLDDSKIIECVHCGCRGCASGS</sequence>
<evidence type="ECO:0000313" key="4">
    <source>
        <dbReference type="EMBL" id="KAH6590284.1"/>
    </source>
</evidence>
<dbReference type="Proteomes" id="UP001648503">
    <property type="component" value="Unassembled WGS sequence"/>
</dbReference>
<evidence type="ECO:0000256" key="2">
    <source>
        <dbReference type="ARBA" id="ARBA00005287"/>
    </source>
</evidence>
<dbReference type="EMBL" id="JAFCIX010000435">
    <property type="protein sequence ID" value="KAH6590284.1"/>
    <property type="molecule type" value="Genomic_DNA"/>
</dbReference>
<gene>
    <name evidence="4" type="ORF">BASA50_009544</name>
</gene>
<keyword evidence="5" id="KW-1185">Reference proteome</keyword>
<evidence type="ECO:0000313" key="5">
    <source>
        <dbReference type="Proteomes" id="UP001648503"/>
    </source>
</evidence>
<dbReference type="PANTHER" id="PTHR19411">
    <property type="entry name" value="PROTEIN BUD31-RELATED"/>
    <property type="match status" value="1"/>
</dbReference>
<protein>
    <recommendedName>
        <fullName evidence="6">Protein BUD31</fullName>
    </recommendedName>
</protein>
<comment type="similarity">
    <text evidence="2">Belongs to the BUD31 (G10) family.</text>
</comment>
<evidence type="ECO:0000256" key="1">
    <source>
        <dbReference type="ARBA" id="ARBA00004123"/>
    </source>
</evidence>
<name>A0ABQ8F1A6_9FUNG</name>
<dbReference type="PRINTS" id="PR00322">
    <property type="entry name" value="G10"/>
</dbReference>
<organism evidence="4 5">
    <name type="scientific">Batrachochytrium salamandrivorans</name>
    <dbReference type="NCBI Taxonomy" id="1357716"/>
    <lineage>
        <taxon>Eukaryota</taxon>
        <taxon>Fungi</taxon>
        <taxon>Fungi incertae sedis</taxon>
        <taxon>Chytridiomycota</taxon>
        <taxon>Chytridiomycota incertae sedis</taxon>
        <taxon>Chytridiomycetes</taxon>
        <taxon>Rhizophydiales</taxon>
        <taxon>Rhizophydiales incertae sedis</taxon>
        <taxon>Batrachochytrium</taxon>
    </lineage>
</organism>
<dbReference type="Pfam" id="PF01125">
    <property type="entry name" value="BUD31"/>
    <property type="match status" value="1"/>
</dbReference>
<accession>A0ABQ8F1A6</accession>
<proteinExistence type="inferred from homology"/>
<keyword evidence="3" id="KW-0539">Nucleus</keyword>
<dbReference type="InterPro" id="IPR018230">
    <property type="entry name" value="BUD31/G10-rel_CS"/>
</dbReference>
<evidence type="ECO:0008006" key="6">
    <source>
        <dbReference type="Google" id="ProtNLM"/>
    </source>
</evidence>
<comment type="caution">
    <text evidence="4">The sequence shown here is derived from an EMBL/GenBank/DDBJ whole genome shotgun (WGS) entry which is preliminary data.</text>
</comment>
<reference evidence="4 5" key="1">
    <citation type="submission" date="2021-02" db="EMBL/GenBank/DDBJ databases">
        <title>Variation within the Batrachochytrium salamandrivorans European outbreak.</title>
        <authorList>
            <person name="Kelly M."/>
            <person name="Pasmans F."/>
            <person name="Shea T.P."/>
            <person name="Munoz J.F."/>
            <person name="Carranza S."/>
            <person name="Cuomo C.A."/>
            <person name="Martel A."/>
        </authorList>
    </citation>
    <scope>NUCLEOTIDE SEQUENCE [LARGE SCALE GENOMIC DNA]</scope>
    <source>
        <strain evidence="4 5">AMFP18/2</strain>
    </source>
</reference>